<reference evidence="2" key="1">
    <citation type="submission" date="2023-06" db="EMBL/GenBank/DDBJ databases">
        <title>Genome-scale phylogeny and comparative genomics of the fungal order Sordariales.</title>
        <authorList>
            <consortium name="Lawrence Berkeley National Laboratory"/>
            <person name="Hensen N."/>
            <person name="Bonometti L."/>
            <person name="Westerberg I."/>
            <person name="Brannstrom I.O."/>
            <person name="Guillou S."/>
            <person name="Cros-Aarteil S."/>
            <person name="Calhoun S."/>
            <person name="Haridas S."/>
            <person name="Kuo A."/>
            <person name="Mondo S."/>
            <person name="Pangilinan J."/>
            <person name="Riley R."/>
            <person name="Labutti K."/>
            <person name="Andreopoulos B."/>
            <person name="Lipzen A."/>
            <person name="Chen C."/>
            <person name="Yanf M."/>
            <person name="Daum C."/>
            <person name="Ng V."/>
            <person name="Clum A."/>
            <person name="Steindorff A."/>
            <person name="Ohm R."/>
            <person name="Martin F."/>
            <person name="Silar P."/>
            <person name="Natvig D."/>
            <person name="Lalanne C."/>
            <person name="Gautier V."/>
            <person name="Ament-Velasquez S.L."/>
            <person name="Kruys A."/>
            <person name="Hutchinson M.I."/>
            <person name="Powell A.J."/>
            <person name="Barry K."/>
            <person name="Miller A.N."/>
            <person name="Grigoriev I.V."/>
            <person name="Debuchy R."/>
            <person name="Gladieux P."/>
            <person name="Thoren M.H."/>
            <person name="Johannesson H."/>
        </authorList>
    </citation>
    <scope>NUCLEOTIDE SEQUENCE</scope>
    <source>
        <strain evidence="2">SMH2532-1</strain>
    </source>
</reference>
<feature type="signal peptide" evidence="1">
    <location>
        <begin position="1"/>
        <end position="15"/>
    </location>
</feature>
<dbReference type="EMBL" id="JAULSV010000002">
    <property type="protein sequence ID" value="KAK0652779.1"/>
    <property type="molecule type" value="Genomic_DNA"/>
</dbReference>
<comment type="caution">
    <text evidence="2">The sequence shown here is derived from an EMBL/GenBank/DDBJ whole genome shotgun (WGS) entry which is preliminary data.</text>
</comment>
<name>A0AA39YI78_9PEZI</name>
<evidence type="ECO:0000256" key="1">
    <source>
        <dbReference type="SAM" id="SignalP"/>
    </source>
</evidence>
<gene>
    <name evidence="2" type="ORF">B0T16DRAFT_387983</name>
</gene>
<evidence type="ECO:0000313" key="2">
    <source>
        <dbReference type="EMBL" id="KAK0652779.1"/>
    </source>
</evidence>
<keyword evidence="1" id="KW-0732">Signal</keyword>
<keyword evidence="3" id="KW-1185">Reference proteome</keyword>
<protein>
    <submittedName>
        <fullName evidence="2">Uncharacterized protein</fullName>
    </submittedName>
</protein>
<organism evidence="2 3">
    <name type="scientific">Cercophora newfieldiana</name>
    <dbReference type="NCBI Taxonomy" id="92897"/>
    <lineage>
        <taxon>Eukaryota</taxon>
        <taxon>Fungi</taxon>
        <taxon>Dikarya</taxon>
        <taxon>Ascomycota</taxon>
        <taxon>Pezizomycotina</taxon>
        <taxon>Sordariomycetes</taxon>
        <taxon>Sordariomycetidae</taxon>
        <taxon>Sordariales</taxon>
        <taxon>Lasiosphaeriaceae</taxon>
        <taxon>Cercophora</taxon>
    </lineage>
</organism>
<proteinExistence type="predicted"/>
<accession>A0AA39YI78</accession>
<dbReference type="Proteomes" id="UP001174936">
    <property type="component" value="Unassembled WGS sequence"/>
</dbReference>
<sequence>MRFLLLPMLATSALAAKRDTQTRLQWDGIIFSDRTDSVTLYGDDINDIWNQVFELNPSFDPWVPTPDAFTTAIPTPAKDGPLTCGNSLDMATGNWHDHKHILELLYGLGGSWLVEPSQCLRLGCTSTSGLYWCNDNAWAIVTTSFSLYYEAKRVLYQCCGFSAKQTPFNSVAGIAAFDDQHPHAAFSRVALGYADCHDPLDTPPLKYGYLGKDQACIPEVTTTWRVAEATATAEVDVRVVVLV</sequence>
<dbReference type="AlphaFoldDB" id="A0AA39YI78"/>
<evidence type="ECO:0000313" key="3">
    <source>
        <dbReference type="Proteomes" id="UP001174936"/>
    </source>
</evidence>
<feature type="chain" id="PRO_5041465451" evidence="1">
    <location>
        <begin position="16"/>
        <end position="243"/>
    </location>
</feature>